<name>A0A1F7SF50_9BACT</name>
<evidence type="ECO:0000259" key="5">
    <source>
        <dbReference type="Pfam" id="PF13632"/>
    </source>
</evidence>
<keyword evidence="3" id="KW-0808">Transferase</keyword>
<evidence type="ECO:0000313" key="7">
    <source>
        <dbReference type="Proteomes" id="UP000178082"/>
    </source>
</evidence>
<dbReference type="Pfam" id="PF00535">
    <property type="entry name" value="Glycos_transf_2"/>
    <property type="match status" value="1"/>
</dbReference>
<proteinExistence type="inferred from homology"/>
<dbReference type="Gene3D" id="3.90.550.10">
    <property type="entry name" value="Spore Coat Polysaccharide Biosynthesis Protein SpsA, Chain A"/>
    <property type="match status" value="1"/>
</dbReference>
<dbReference type="InterPro" id="IPR029044">
    <property type="entry name" value="Nucleotide-diphossugar_trans"/>
</dbReference>
<reference evidence="6 7" key="1">
    <citation type="journal article" date="2016" name="Nat. Commun.">
        <title>Thousands of microbial genomes shed light on interconnected biogeochemical processes in an aquifer system.</title>
        <authorList>
            <person name="Anantharaman K."/>
            <person name="Brown C.T."/>
            <person name="Hug L.A."/>
            <person name="Sharon I."/>
            <person name="Castelle C.J."/>
            <person name="Probst A.J."/>
            <person name="Thomas B.C."/>
            <person name="Singh A."/>
            <person name="Wilkins M.J."/>
            <person name="Karaoz U."/>
            <person name="Brodie E.L."/>
            <person name="Williams K.H."/>
            <person name="Hubbard S.S."/>
            <person name="Banfield J.F."/>
        </authorList>
    </citation>
    <scope>NUCLEOTIDE SEQUENCE [LARGE SCALE GENOMIC DNA]</scope>
</reference>
<dbReference type="CDD" id="cd04186">
    <property type="entry name" value="GT_2_like_c"/>
    <property type="match status" value="1"/>
</dbReference>
<dbReference type="STRING" id="1817883.A3G31_05710"/>
<dbReference type="AlphaFoldDB" id="A0A1F7SF50"/>
<comment type="similarity">
    <text evidence="1">Belongs to the glycosyltransferase 2 family.</text>
</comment>
<dbReference type="Pfam" id="PF13632">
    <property type="entry name" value="Glyco_trans_2_3"/>
    <property type="match status" value="1"/>
</dbReference>
<keyword evidence="2" id="KW-0328">Glycosyltransferase</keyword>
<protein>
    <recommendedName>
        <fullName evidence="4 5">Glycosyltransferase 2-like domain-containing protein</fullName>
    </recommendedName>
</protein>
<feature type="domain" description="Glycosyltransferase 2-like" evidence="4">
    <location>
        <begin position="19"/>
        <end position="157"/>
    </location>
</feature>
<comment type="caution">
    <text evidence="6">The sequence shown here is derived from an EMBL/GenBank/DDBJ whole genome shotgun (WGS) entry which is preliminary data.</text>
</comment>
<organism evidence="6 7">
    <name type="scientific">Candidatus Schekmanbacteria bacterium RIFCSPLOWO2_12_FULL_38_15</name>
    <dbReference type="NCBI Taxonomy" id="1817883"/>
    <lineage>
        <taxon>Bacteria</taxon>
        <taxon>Candidatus Schekmaniibacteriota</taxon>
    </lineage>
</organism>
<dbReference type="SUPFAM" id="SSF53448">
    <property type="entry name" value="Nucleotide-diphospho-sugar transferases"/>
    <property type="match status" value="1"/>
</dbReference>
<evidence type="ECO:0000313" key="6">
    <source>
        <dbReference type="EMBL" id="OGL51878.1"/>
    </source>
</evidence>
<evidence type="ECO:0000256" key="3">
    <source>
        <dbReference type="ARBA" id="ARBA00022679"/>
    </source>
</evidence>
<dbReference type="Proteomes" id="UP000178082">
    <property type="component" value="Unassembled WGS sequence"/>
</dbReference>
<feature type="domain" description="Glycosyltransferase 2-like" evidence="5">
    <location>
        <begin position="166"/>
        <end position="269"/>
    </location>
</feature>
<evidence type="ECO:0000256" key="2">
    <source>
        <dbReference type="ARBA" id="ARBA00022676"/>
    </source>
</evidence>
<dbReference type="GO" id="GO:0016757">
    <property type="term" value="F:glycosyltransferase activity"/>
    <property type="evidence" value="ECO:0007669"/>
    <property type="project" value="UniProtKB-KW"/>
</dbReference>
<evidence type="ECO:0000259" key="4">
    <source>
        <dbReference type="Pfam" id="PF00535"/>
    </source>
</evidence>
<sequence length="346" mass="40717">MHIIREQENIELSGKELVSISIVNWNGGEDIKKCLESLRRQSYKNIEVIVVDNHSTDGSLEFLKSDSHSIKLIENKDNMGFSKAHNQAIKIYKGEYILILNFDIIFSSNFVEEMLKAANLFNDIGMVSGKLYKKFEYNISDILDTTGITMNNMYPSDRGENTLDSGQFAKHEFVFGASGAAPLYKRKMLEDVKVGDEYFDEDFFIYVEDVDLAWRAQLYGWRCIYTPEAIAYHERGATRRDDERIRKGYYTIGYRNRYLAIFKNSLISNILKHLPKILIRETWFYLSHLYQKNFYVLKVPFLSLKLLPIMVKKRREVQNKRKVSKAYMEKFFFSPSFFKKKQKKCR</sequence>
<dbReference type="InterPro" id="IPR001173">
    <property type="entry name" value="Glyco_trans_2-like"/>
</dbReference>
<dbReference type="EMBL" id="MGDI01000036">
    <property type="protein sequence ID" value="OGL51878.1"/>
    <property type="molecule type" value="Genomic_DNA"/>
</dbReference>
<accession>A0A1F7SF50</accession>
<dbReference type="PANTHER" id="PTHR43179:SF12">
    <property type="entry name" value="GALACTOFURANOSYLTRANSFERASE GLFT2"/>
    <property type="match status" value="1"/>
</dbReference>
<gene>
    <name evidence="6" type="ORF">A3G31_05710</name>
</gene>
<dbReference type="PANTHER" id="PTHR43179">
    <property type="entry name" value="RHAMNOSYLTRANSFERASE WBBL"/>
    <property type="match status" value="1"/>
</dbReference>
<evidence type="ECO:0000256" key="1">
    <source>
        <dbReference type="ARBA" id="ARBA00006739"/>
    </source>
</evidence>